<accession>A0AAD8E799</accession>
<protein>
    <submittedName>
        <fullName evidence="1">Uncharacterized protein</fullName>
    </submittedName>
</protein>
<reference evidence="1" key="2">
    <citation type="submission" date="2023-05" db="EMBL/GenBank/DDBJ databases">
        <authorList>
            <person name="Fouks B."/>
        </authorList>
    </citation>
    <scope>NUCLEOTIDE SEQUENCE</scope>
    <source>
        <strain evidence="1">Stay&amp;Tobe</strain>
        <tissue evidence="1">Testes</tissue>
    </source>
</reference>
<dbReference type="EMBL" id="JASPKZ010008376">
    <property type="protein sequence ID" value="KAJ9579793.1"/>
    <property type="molecule type" value="Genomic_DNA"/>
</dbReference>
<sequence>MHQSQKEFLKYFGLCVQHMVFEILRTLCTLEAFVFPERSPEVFRTLRISDSLLSERTSEMHISHSEITVDEPISERTLQMHVLVSELTPEVFRTLCNLVAPVLEISLEMQRYLELFRTFCTLDVQISERTPEVFRTLYASVLERTPELHTYSQKIPLKYFDATETLRSTEMNSCKELFKYSDTLVF</sequence>
<gene>
    <name evidence="1" type="ORF">L9F63_004539</name>
</gene>
<proteinExistence type="predicted"/>
<comment type="caution">
    <text evidence="1">The sequence shown here is derived from an EMBL/GenBank/DDBJ whole genome shotgun (WGS) entry which is preliminary data.</text>
</comment>
<name>A0AAD8E799_DIPPU</name>
<evidence type="ECO:0000313" key="1">
    <source>
        <dbReference type="EMBL" id="KAJ9579793.1"/>
    </source>
</evidence>
<reference evidence="1" key="1">
    <citation type="journal article" date="2023" name="IScience">
        <title>Live-bearing cockroach genome reveals convergent evolutionary mechanisms linked to viviparity in insects and beyond.</title>
        <authorList>
            <person name="Fouks B."/>
            <person name="Harrison M.C."/>
            <person name="Mikhailova A.A."/>
            <person name="Marchal E."/>
            <person name="English S."/>
            <person name="Carruthers M."/>
            <person name="Jennings E.C."/>
            <person name="Chiamaka E.L."/>
            <person name="Frigard R.A."/>
            <person name="Pippel M."/>
            <person name="Attardo G.M."/>
            <person name="Benoit J.B."/>
            <person name="Bornberg-Bauer E."/>
            <person name="Tobe S.S."/>
        </authorList>
    </citation>
    <scope>NUCLEOTIDE SEQUENCE</scope>
    <source>
        <strain evidence="1">Stay&amp;Tobe</strain>
    </source>
</reference>
<organism evidence="1 2">
    <name type="scientific">Diploptera punctata</name>
    <name type="common">Pacific beetle cockroach</name>
    <dbReference type="NCBI Taxonomy" id="6984"/>
    <lineage>
        <taxon>Eukaryota</taxon>
        <taxon>Metazoa</taxon>
        <taxon>Ecdysozoa</taxon>
        <taxon>Arthropoda</taxon>
        <taxon>Hexapoda</taxon>
        <taxon>Insecta</taxon>
        <taxon>Pterygota</taxon>
        <taxon>Neoptera</taxon>
        <taxon>Polyneoptera</taxon>
        <taxon>Dictyoptera</taxon>
        <taxon>Blattodea</taxon>
        <taxon>Blaberoidea</taxon>
        <taxon>Blaberidae</taxon>
        <taxon>Diplopterinae</taxon>
        <taxon>Diploptera</taxon>
    </lineage>
</organism>
<dbReference type="Proteomes" id="UP001233999">
    <property type="component" value="Unassembled WGS sequence"/>
</dbReference>
<dbReference type="AlphaFoldDB" id="A0AAD8E799"/>
<keyword evidence="2" id="KW-1185">Reference proteome</keyword>
<feature type="non-terminal residue" evidence="1">
    <location>
        <position position="1"/>
    </location>
</feature>
<evidence type="ECO:0000313" key="2">
    <source>
        <dbReference type="Proteomes" id="UP001233999"/>
    </source>
</evidence>